<feature type="compositionally biased region" description="Polar residues" evidence="6">
    <location>
        <begin position="86"/>
        <end position="99"/>
    </location>
</feature>
<evidence type="ECO:0000256" key="4">
    <source>
        <dbReference type="ARBA" id="ARBA00023125"/>
    </source>
</evidence>
<evidence type="ECO:0000256" key="1">
    <source>
        <dbReference type="ARBA" id="ARBA00010641"/>
    </source>
</evidence>
<evidence type="ECO:0000313" key="10">
    <source>
        <dbReference type="Proteomes" id="UP000318995"/>
    </source>
</evidence>
<proteinExistence type="inferred from homology"/>
<dbReference type="Gene3D" id="1.10.10.10">
    <property type="entry name" value="Winged helix-like DNA-binding domain superfamily/Winged helix DNA-binding domain"/>
    <property type="match status" value="1"/>
</dbReference>
<protein>
    <submittedName>
        <fullName evidence="9">ECF RNA polymerase sigma factor SigE</fullName>
    </submittedName>
</protein>
<comment type="caution">
    <text evidence="9">The sequence shown here is derived from an EMBL/GenBank/DDBJ whole genome shotgun (WGS) entry which is preliminary data.</text>
</comment>
<dbReference type="SUPFAM" id="SSF88659">
    <property type="entry name" value="Sigma3 and sigma4 domains of RNA polymerase sigma factors"/>
    <property type="match status" value="1"/>
</dbReference>
<evidence type="ECO:0000259" key="7">
    <source>
        <dbReference type="Pfam" id="PF04542"/>
    </source>
</evidence>
<feature type="region of interest" description="Disordered" evidence="6">
    <location>
        <begin position="78"/>
        <end position="110"/>
    </location>
</feature>
<feature type="region of interest" description="Disordered" evidence="6">
    <location>
        <begin position="168"/>
        <end position="192"/>
    </location>
</feature>
<dbReference type="GO" id="GO:0016987">
    <property type="term" value="F:sigma factor activity"/>
    <property type="evidence" value="ECO:0007669"/>
    <property type="project" value="UniProtKB-KW"/>
</dbReference>
<evidence type="ECO:0000256" key="3">
    <source>
        <dbReference type="ARBA" id="ARBA00023082"/>
    </source>
</evidence>
<name>A0A5C5W7A1_9BACT</name>
<dbReference type="AlphaFoldDB" id="A0A5C5W7A1"/>
<keyword evidence="5" id="KW-0804">Transcription</keyword>
<dbReference type="GO" id="GO:0003677">
    <property type="term" value="F:DNA binding"/>
    <property type="evidence" value="ECO:0007669"/>
    <property type="project" value="UniProtKB-KW"/>
</dbReference>
<gene>
    <name evidence="9" type="primary">sigE_3</name>
    <name evidence="9" type="ORF">Pla111_18490</name>
</gene>
<evidence type="ECO:0000313" key="9">
    <source>
        <dbReference type="EMBL" id="TWT46748.1"/>
    </source>
</evidence>
<feature type="domain" description="RNA polymerase sigma factor 70 region 4 type 2" evidence="8">
    <location>
        <begin position="110"/>
        <end position="163"/>
    </location>
</feature>
<evidence type="ECO:0000256" key="6">
    <source>
        <dbReference type="SAM" id="MobiDB-lite"/>
    </source>
</evidence>
<dbReference type="OrthoDB" id="9785675at2"/>
<reference evidence="9 10" key="1">
    <citation type="submission" date="2019-02" db="EMBL/GenBank/DDBJ databases">
        <title>Deep-cultivation of Planctomycetes and their phenomic and genomic characterization uncovers novel biology.</title>
        <authorList>
            <person name="Wiegand S."/>
            <person name="Jogler M."/>
            <person name="Boedeker C."/>
            <person name="Pinto D."/>
            <person name="Vollmers J."/>
            <person name="Rivas-Marin E."/>
            <person name="Kohn T."/>
            <person name="Peeters S.H."/>
            <person name="Heuer A."/>
            <person name="Rast P."/>
            <person name="Oberbeckmann S."/>
            <person name="Bunk B."/>
            <person name="Jeske O."/>
            <person name="Meyerdierks A."/>
            <person name="Storesund J.E."/>
            <person name="Kallscheuer N."/>
            <person name="Luecker S."/>
            <person name="Lage O.M."/>
            <person name="Pohl T."/>
            <person name="Merkel B.J."/>
            <person name="Hornburger P."/>
            <person name="Mueller R.-W."/>
            <person name="Bruemmer F."/>
            <person name="Labrenz M."/>
            <person name="Spormann A.M."/>
            <person name="Op Den Camp H."/>
            <person name="Overmann J."/>
            <person name="Amann R."/>
            <person name="Jetten M.S.M."/>
            <person name="Mascher T."/>
            <person name="Medema M.H."/>
            <person name="Devos D.P."/>
            <person name="Kaster A.-K."/>
            <person name="Ovreas L."/>
            <person name="Rohde M."/>
            <person name="Galperin M.Y."/>
            <person name="Jogler C."/>
        </authorList>
    </citation>
    <scope>NUCLEOTIDE SEQUENCE [LARGE SCALE GENOMIC DNA]</scope>
    <source>
        <strain evidence="9 10">Pla111</strain>
    </source>
</reference>
<keyword evidence="10" id="KW-1185">Reference proteome</keyword>
<organism evidence="9 10">
    <name type="scientific">Botrimarina hoheduenensis</name>
    <dbReference type="NCBI Taxonomy" id="2528000"/>
    <lineage>
        <taxon>Bacteria</taxon>
        <taxon>Pseudomonadati</taxon>
        <taxon>Planctomycetota</taxon>
        <taxon>Planctomycetia</taxon>
        <taxon>Pirellulales</taxon>
        <taxon>Lacipirellulaceae</taxon>
        <taxon>Botrimarina</taxon>
    </lineage>
</organism>
<dbReference type="Pfam" id="PF04542">
    <property type="entry name" value="Sigma70_r2"/>
    <property type="match status" value="1"/>
</dbReference>
<dbReference type="InterPro" id="IPR013324">
    <property type="entry name" value="RNA_pol_sigma_r3/r4-like"/>
</dbReference>
<dbReference type="InterPro" id="IPR007627">
    <property type="entry name" value="RNA_pol_sigma70_r2"/>
</dbReference>
<keyword evidence="2" id="KW-0805">Transcription regulation</keyword>
<dbReference type="InterPro" id="IPR014284">
    <property type="entry name" value="RNA_pol_sigma-70_dom"/>
</dbReference>
<dbReference type="NCBIfam" id="TIGR02937">
    <property type="entry name" value="sigma70-ECF"/>
    <property type="match status" value="1"/>
</dbReference>
<dbReference type="InterPro" id="IPR039425">
    <property type="entry name" value="RNA_pol_sigma-70-like"/>
</dbReference>
<dbReference type="InterPro" id="IPR013325">
    <property type="entry name" value="RNA_pol_sigma_r2"/>
</dbReference>
<accession>A0A5C5W7A1</accession>
<dbReference type="Proteomes" id="UP000318995">
    <property type="component" value="Unassembled WGS sequence"/>
</dbReference>
<dbReference type="RefSeq" id="WP_146573501.1">
    <property type="nucleotide sequence ID" value="NZ_SJPH01000003.1"/>
</dbReference>
<dbReference type="PANTHER" id="PTHR43133">
    <property type="entry name" value="RNA POLYMERASE ECF-TYPE SIGMA FACTO"/>
    <property type="match status" value="1"/>
</dbReference>
<dbReference type="InterPro" id="IPR036388">
    <property type="entry name" value="WH-like_DNA-bd_sf"/>
</dbReference>
<dbReference type="Pfam" id="PF08281">
    <property type="entry name" value="Sigma70_r4_2"/>
    <property type="match status" value="1"/>
</dbReference>
<dbReference type="CDD" id="cd06171">
    <property type="entry name" value="Sigma70_r4"/>
    <property type="match status" value="1"/>
</dbReference>
<dbReference type="GO" id="GO:0006352">
    <property type="term" value="P:DNA-templated transcription initiation"/>
    <property type="evidence" value="ECO:0007669"/>
    <property type="project" value="InterPro"/>
</dbReference>
<dbReference type="PANTHER" id="PTHR43133:SF8">
    <property type="entry name" value="RNA POLYMERASE SIGMA FACTOR HI_1459-RELATED"/>
    <property type="match status" value="1"/>
</dbReference>
<keyword evidence="4" id="KW-0238">DNA-binding</keyword>
<feature type="domain" description="RNA polymerase sigma-70 region 2" evidence="7">
    <location>
        <begin position="15"/>
        <end position="76"/>
    </location>
</feature>
<evidence type="ECO:0000259" key="8">
    <source>
        <dbReference type="Pfam" id="PF08281"/>
    </source>
</evidence>
<comment type="similarity">
    <text evidence="1">Belongs to the sigma-70 factor family. ECF subfamily.</text>
</comment>
<dbReference type="SUPFAM" id="SSF88946">
    <property type="entry name" value="Sigma2 domain of RNA polymerase sigma factors"/>
    <property type="match status" value="1"/>
</dbReference>
<dbReference type="InterPro" id="IPR013249">
    <property type="entry name" value="RNA_pol_sigma70_r4_t2"/>
</dbReference>
<sequence>MASSQAIDRQIDQQRHRVFTLAYYTLGSHQDAEDATQETLLRYWRNASRVAPDRVEGWLVRTTTNVCLDLIRKRKRSPETFGNEASEATLQAAASSSPGPSDRAVSAESRQQLERKLAELKEPFRSLLILREVQGMTYDQIADALELPLTSVRVYLHRGRRLLAQQLEASPHCSPTPEHHTPKKISTGGVRR</sequence>
<evidence type="ECO:0000256" key="5">
    <source>
        <dbReference type="ARBA" id="ARBA00023163"/>
    </source>
</evidence>
<dbReference type="EMBL" id="SJPH01000003">
    <property type="protein sequence ID" value="TWT46748.1"/>
    <property type="molecule type" value="Genomic_DNA"/>
</dbReference>
<dbReference type="Gene3D" id="1.10.1740.10">
    <property type="match status" value="1"/>
</dbReference>
<evidence type="ECO:0000256" key="2">
    <source>
        <dbReference type="ARBA" id="ARBA00023015"/>
    </source>
</evidence>
<keyword evidence="3" id="KW-0731">Sigma factor</keyword>